<comment type="caution">
    <text evidence="1">The sequence shown here is derived from an EMBL/GenBank/DDBJ whole genome shotgun (WGS) entry which is preliminary data.</text>
</comment>
<gene>
    <name evidence="1" type="ORF">PanWU01x14_222360</name>
</gene>
<name>A0A2P5BNZ4_PARAD</name>
<keyword evidence="2" id="KW-1185">Reference proteome</keyword>
<evidence type="ECO:0000313" key="1">
    <source>
        <dbReference type="EMBL" id="PON50521.1"/>
    </source>
</evidence>
<feature type="non-terminal residue" evidence="1">
    <location>
        <position position="1"/>
    </location>
</feature>
<protein>
    <submittedName>
        <fullName evidence="1">Uncharacterized protein</fullName>
    </submittedName>
</protein>
<sequence length="65" mass="7722">RLHAWGKTTFGNIPKKMELINKKLDTAYKGGRSASGWSRIRTLEKERDCMIFIEEDYWRQCSRVD</sequence>
<dbReference type="Proteomes" id="UP000237105">
    <property type="component" value="Unassembled WGS sequence"/>
</dbReference>
<dbReference type="OrthoDB" id="10323656at2759"/>
<proteinExistence type="predicted"/>
<organism evidence="1 2">
    <name type="scientific">Parasponia andersonii</name>
    <name type="common">Sponia andersonii</name>
    <dbReference type="NCBI Taxonomy" id="3476"/>
    <lineage>
        <taxon>Eukaryota</taxon>
        <taxon>Viridiplantae</taxon>
        <taxon>Streptophyta</taxon>
        <taxon>Embryophyta</taxon>
        <taxon>Tracheophyta</taxon>
        <taxon>Spermatophyta</taxon>
        <taxon>Magnoliopsida</taxon>
        <taxon>eudicotyledons</taxon>
        <taxon>Gunneridae</taxon>
        <taxon>Pentapetalae</taxon>
        <taxon>rosids</taxon>
        <taxon>fabids</taxon>
        <taxon>Rosales</taxon>
        <taxon>Cannabaceae</taxon>
        <taxon>Parasponia</taxon>
    </lineage>
</organism>
<accession>A0A2P5BNZ4</accession>
<evidence type="ECO:0000313" key="2">
    <source>
        <dbReference type="Proteomes" id="UP000237105"/>
    </source>
</evidence>
<dbReference type="EMBL" id="JXTB01000244">
    <property type="protein sequence ID" value="PON50521.1"/>
    <property type="molecule type" value="Genomic_DNA"/>
</dbReference>
<dbReference type="AlphaFoldDB" id="A0A2P5BNZ4"/>
<reference evidence="2" key="1">
    <citation type="submission" date="2016-06" db="EMBL/GenBank/DDBJ databases">
        <title>Parallel loss of symbiosis genes in relatives of nitrogen-fixing non-legume Parasponia.</title>
        <authorList>
            <person name="Van Velzen R."/>
            <person name="Holmer R."/>
            <person name="Bu F."/>
            <person name="Rutten L."/>
            <person name="Van Zeijl A."/>
            <person name="Liu W."/>
            <person name="Santuari L."/>
            <person name="Cao Q."/>
            <person name="Sharma T."/>
            <person name="Shen D."/>
            <person name="Roswanjaya Y."/>
            <person name="Wardhani T."/>
            <person name="Kalhor M.S."/>
            <person name="Jansen J."/>
            <person name="Van den Hoogen J."/>
            <person name="Gungor B."/>
            <person name="Hartog M."/>
            <person name="Hontelez J."/>
            <person name="Verver J."/>
            <person name="Yang W.-C."/>
            <person name="Schijlen E."/>
            <person name="Repin R."/>
            <person name="Schilthuizen M."/>
            <person name="Schranz E."/>
            <person name="Heidstra R."/>
            <person name="Miyata K."/>
            <person name="Fedorova E."/>
            <person name="Kohlen W."/>
            <person name="Bisseling T."/>
            <person name="Smit S."/>
            <person name="Geurts R."/>
        </authorList>
    </citation>
    <scope>NUCLEOTIDE SEQUENCE [LARGE SCALE GENOMIC DNA]</scope>
    <source>
        <strain evidence="2">cv. WU1-14</strain>
    </source>
</reference>